<protein>
    <submittedName>
        <fullName evidence="1">Uncharacterized protein</fullName>
    </submittedName>
</protein>
<comment type="caution">
    <text evidence="1">The sequence shown here is derived from an EMBL/GenBank/DDBJ whole genome shotgun (WGS) entry which is preliminary data.</text>
</comment>
<evidence type="ECO:0000313" key="1">
    <source>
        <dbReference type="EMBL" id="KAH7978640.1"/>
    </source>
</evidence>
<reference evidence="1" key="1">
    <citation type="submission" date="2020-05" db="EMBL/GenBank/DDBJ databases">
        <title>Large-scale comparative analyses of tick genomes elucidate their genetic diversity and vector capacities.</title>
        <authorList>
            <person name="Jia N."/>
            <person name="Wang J."/>
            <person name="Shi W."/>
            <person name="Du L."/>
            <person name="Sun Y."/>
            <person name="Zhan W."/>
            <person name="Jiang J."/>
            <person name="Wang Q."/>
            <person name="Zhang B."/>
            <person name="Ji P."/>
            <person name="Sakyi L.B."/>
            <person name="Cui X."/>
            <person name="Yuan T."/>
            <person name="Jiang B."/>
            <person name="Yang W."/>
            <person name="Lam T.T.-Y."/>
            <person name="Chang Q."/>
            <person name="Ding S."/>
            <person name="Wang X."/>
            <person name="Zhu J."/>
            <person name="Ruan X."/>
            <person name="Zhao L."/>
            <person name="Wei J."/>
            <person name="Que T."/>
            <person name="Du C."/>
            <person name="Cheng J."/>
            <person name="Dai P."/>
            <person name="Han X."/>
            <person name="Huang E."/>
            <person name="Gao Y."/>
            <person name="Liu J."/>
            <person name="Shao H."/>
            <person name="Ye R."/>
            <person name="Li L."/>
            <person name="Wei W."/>
            <person name="Wang X."/>
            <person name="Wang C."/>
            <person name="Yang T."/>
            <person name="Huo Q."/>
            <person name="Li W."/>
            <person name="Guo W."/>
            <person name="Chen H."/>
            <person name="Zhou L."/>
            <person name="Ni X."/>
            <person name="Tian J."/>
            <person name="Zhou Y."/>
            <person name="Sheng Y."/>
            <person name="Liu T."/>
            <person name="Pan Y."/>
            <person name="Xia L."/>
            <person name="Li J."/>
            <person name="Zhao F."/>
            <person name="Cao W."/>
        </authorList>
    </citation>
    <scope>NUCLEOTIDE SEQUENCE</scope>
    <source>
        <strain evidence="1">Dsil-2018</strain>
    </source>
</reference>
<keyword evidence="2" id="KW-1185">Reference proteome</keyword>
<gene>
    <name evidence="1" type="ORF">HPB49_006256</name>
</gene>
<dbReference type="Proteomes" id="UP000821865">
    <property type="component" value="Chromosome 1"/>
</dbReference>
<accession>A0ACB8DW62</accession>
<sequence length="878" mass="97503">MLTKWSRDQRLLPSNAIGGGDGQRRFLERRPSLPDVSQLSRMVKSSKMRRSFSFASVEGSSKANIASSLGGDKAWWTQLFRFSKGNKHGGPVKSVPCATSTREATRTKYEERTGECFSSQLNGSKSTKAKGVEDALRQRRRSIRPDIPASHEFPAEEEVTFSFLKSISTGAPTLESSLLPNPVYQPCEVFGALSAQDGGNILITQHSEDMSAMNNTGRVTGEKIAFENKVVTGMPTCTSSEQEVISAHNSARLATHLASIHLEDAHGATRKHYGHTEMPETNVSESASGSCHDKVQRFHAVACQPVPIQQAARKPCIPAGSRCFSWKPIPSNKIQPTASPTNESFEGAMAASHSCITGEIVRKPLPRKNCIFQTDDKRPLAKVIAGVSVKYCSDDTSAPFVRYTEENVSNAAKGTPESTTKSNVASVQKYSEQPSHSGVLSIHDWQKPAVVQSSFLQVPGAYIDGLPESEAENQRPAVKYGTQSDSANNVQKPGSSTDVEDFAIIRYPFMEVAESSMQVPILDLDTRAAPCNLNKTAPAAAPSSSLGAGTGARPKSGAARVRAGTKAHKKETKHLGDLRDPRTRETYRMNMLLRPSDAGSSSVQIGSSHHKNGLFPFYEFSESDKEFIEELEQTCASTDKCNIGMEEIKWFNEERIQAHITEQNESCTLKIRELEAAHTTQLATDSRTYDEGLISSEALHTFGTEKNCKSFRESFESLEEGRGEIVDSIGKHHGVRLDSVEQIDKAWQEEEEKRLKSLLRQYKAMEEPMQCYQEAVLDYEEDDFESLLKEHLAYQKALIAMLRDEEDEIRSYEATVLEIEQMNKVLEIQEEYMDQLEAFFEVLRQYLDREDDVMDHFAEEIEILEEDVLQGPKNHEGA</sequence>
<proteinExistence type="predicted"/>
<name>A0ACB8DW62_DERSI</name>
<evidence type="ECO:0000313" key="2">
    <source>
        <dbReference type="Proteomes" id="UP000821865"/>
    </source>
</evidence>
<organism evidence="1 2">
    <name type="scientific">Dermacentor silvarum</name>
    <name type="common">Tick</name>
    <dbReference type="NCBI Taxonomy" id="543639"/>
    <lineage>
        <taxon>Eukaryota</taxon>
        <taxon>Metazoa</taxon>
        <taxon>Ecdysozoa</taxon>
        <taxon>Arthropoda</taxon>
        <taxon>Chelicerata</taxon>
        <taxon>Arachnida</taxon>
        <taxon>Acari</taxon>
        <taxon>Parasitiformes</taxon>
        <taxon>Ixodida</taxon>
        <taxon>Ixodoidea</taxon>
        <taxon>Ixodidae</taxon>
        <taxon>Rhipicephalinae</taxon>
        <taxon>Dermacentor</taxon>
    </lineage>
</organism>
<dbReference type="EMBL" id="CM023470">
    <property type="protein sequence ID" value="KAH7978640.1"/>
    <property type="molecule type" value="Genomic_DNA"/>
</dbReference>